<dbReference type="KEGG" id="pri:PRIO_0434"/>
<dbReference type="PANTHER" id="PTHR22946">
    <property type="entry name" value="DIENELACTONE HYDROLASE DOMAIN-CONTAINING PROTEIN-RELATED"/>
    <property type="match status" value="1"/>
</dbReference>
<dbReference type="AlphaFoldDB" id="A0A0E4H745"/>
<dbReference type="HOGENOM" id="CLU_034451_4_0_9"/>
<proteinExistence type="inferred from homology"/>
<organism evidence="3 4">
    <name type="scientific">Paenibacillus riograndensis SBR5</name>
    <dbReference type="NCBI Taxonomy" id="1073571"/>
    <lineage>
        <taxon>Bacteria</taxon>
        <taxon>Bacillati</taxon>
        <taxon>Bacillota</taxon>
        <taxon>Bacilli</taxon>
        <taxon>Bacillales</taxon>
        <taxon>Paenibacillaceae</taxon>
        <taxon>Paenibacillus</taxon>
        <taxon>Paenibacillus sonchi group</taxon>
    </lineage>
</organism>
<evidence type="ECO:0000256" key="1">
    <source>
        <dbReference type="ARBA" id="ARBA00038115"/>
    </source>
</evidence>
<evidence type="ECO:0000313" key="4">
    <source>
        <dbReference type="Proteomes" id="UP000033163"/>
    </source>
</evidence>
<sequence>MTELTVKERFAFRFIFNEKRVYQRWYGRFLLFGTDYGRLRRVVARVSDWHKWCEVWTAEGDEVYRKAEKALAEGSEGKARALFHEAVACYHAGQHIFFIDSRQKEAAQEKARNSYVQAISLYNDTEKPVRVDIPYRGVSIPGYLRKADTKGRPLIIFVNGMDNIKEAEGHHFGSVFNRQGFNFFTFDGPGQGEMWSSLKFDARDYHKAVSAVIDWFEQQPPCGIDLGRIGLVGFSLGGYLAPEAAARDPRVKCTVGNSGLVYIGGIRGLKELNPIWQRGVTYITGCETLEAALPQFNYDIGDAPALRSPLLFYHAGRDEVMPAPKTHADKMVNWAKGEKTLKYMEDAEHCTMNYLDEVFPEMLDWFMRELRMQPGQLSSI</sequence>
<dbReference type="InterPro" id="IPR050261">
    <property type="entry name" value="FrsA_esterase"/>
</dbReference>
<dbReference type="Proteomes" id="UP000033163">
    <property type="component" value="Chromosome I"/>
</dbReference>
<comment type="similarity">
    <text evidence="1">Belongs to the AB hydrolase superfamily. FUS2 hydrolase family.</text>
</comment>
<evidence type="ECO:0000259" key="2">
    <source>
        <dbReference type="Pfam" id="PF12697"/>
    </source>
</evidence>
<dbReference type="InterPro" id="IPR029058">
    <property type="entry name" value="AB_hydrolase_fold"/>
</dbReference>
<feature type="domain" description="AB hydrolase-1" evidence="2">
    <location>
        <begin position="156"/>
        <end position="290"/>
    </location>
</feature>
<dbReference type="Gene3D" id="3.40.50.1820">
    <property type="entry name" value="alpha/beta hydrolase"/>
    <property type="match status" value="1"/>
</dbReference>
<dbReference type="Gene3D" id="1.20.1440.110">
    <property type="entry name" value="acylaminoacyl peptidase"/>
    <property type="match status" value="1"/>
</dbReference>
<dbReference type="PANTHER" id="PTHR22946:SF12">
    <property type="entry name" value="CONIDIAL PIGMENT BIOSYNTHESIS PROTEIN AYG1 (AFU_ORTHOLOGUE AFUA_2G17550)"/>
    <property type="match status" value="1"/>
</dbReference>
<dbReference type="STRING" id="483937.AMQ84_21500"/>
<protein>
    <recommendedName>
        <fullName evidence="2">AB hydrolase-1 domain-containing protein</fullName>
    </recommendedName>
</protein>
<reference evidence="4" key="1">
    <citation type="submission" date="2015-03" db="EMBL/GenBank/DDBJ databases">
        <authorList>
            <person name="Wibberg D."/>
        </authorList>
    </citation>
    <scope>NUCLEOTIDE SEQUENCE [LARGE SCALE GENOMIC DNA]</scope>
</reference>
<dbReference type="SUPFAM" id="SSF53474">
    <property type="entry name" value="alpha/beta-Hydrolases"/>
    <property type="match status" value="1"/>
</dbReference>
<gene>
    <name evidence="3" type="ORF">PRIO_0434</name>
</gene>
<name>A0A0E4H745_9BACL</name>
<evidence type="ECO:0000313" key="3">
    <source>
        <dbReference type="EMBL" id="CQR51687.1"/>
    </source>
</evidence>
<accession>A0A0E4H745</accession>
<dbReference type="InterPro" id="IPR000073">
    <property type="entry name" value="AB_hydrolase_1"/>
</dbReference>
<dbReference type="RefSeq" id="WP_020433535.1">
    <property type="nucleotide sequence ID" value="NZ_AGBD01001713.1"/>
</dbReference>
<dbReference type="Pfam" id="PF12697">
    <property type="entry name" value="Abhydrolase_6"/>
    <property type="match status" value="1"/>
</dbReference>
<dbReference type="EMBL" id="LN831776">
    <property type="protein sequence ID" value="CQR51687.1"/>
    <property type="molecule type" value="Genomic_DNA"/>
</dbReference>
<dbReference type="PATRIC" id="fig|1073571.4.peg.434"/>